<proteinExistence type="predicted"/>
<comment type="caution">
    <text evidence="1">The sequence shown here is derived from an EMBL/GenBank/DDBJ whole genome shotgun (WGS) entry which is preliminary data.</text>
</comment>
<name>A0A0E2LRJ9_PORGN</name>
<evidence type="ECO:0000313" key="2">
    <source>
        <dbReference type="Proteomes" id="UP000016630"/>
    </source>
</evidence>
<organism evidence="1 2">
    <name type="scientific">Porphyromonas gingivalis F0570</name>
    <dbReference type="NCBI Taxonomy" id="1227271"/>
    <lineage>
        <taxon>Bacteria</taxon>
        <taxon>Pseudomonadati</taxon>
        <taxon>Bacteroidota</taxon>
        <taxon>Bacteroidia</taxon>
        <taxon>Bacteroidales</taxon>
        <taxon>Porphyromonadaceae</taxon>
        <taxon>Porphyromonas</taxon>
    </lineage>
</organism>
<dbReference type="Proteomes" id="UP000016630">
    <property type="component" value="Unassembled WGS sequence"/>
</dbReference>
<protein>
    <submittedName>
        <fullName evidence="1">Uncharacterized protein</fullName>
    </submittedName>
</protein>
<dbReference type="HOGENOM" id="CLU_213320_0_0_10"/>
<accession>A0A0E2LRJ9</accession>
<sequence length="48" mass="5639">MAWEVKKIRAKTKKISRHFVRQTRTGIGAFAVRVSEEVVCGYSSKRRW</sequence>
<dbReference type="EMBL" id="AWUW01000045">
    <property type="protein sequence ID" value="ERJ67778.1"/>
    <property type="molecule type" value="Genomic_DNA"/>
</dbReference>
<dbReference type="Pfam" id="PF07877">
    <property type="entry name" value="DUF1661"/>
    <property type="match status" value="1"/>
</dbReference>
<evidence type="ECO:0000313" key="1">
    <source>
        <dbReference type="EMBL" id="ERJ67778.1"/>
    </source>
</evidence>
<gene>
    <name evidence="1" type="ORF">HMPREF1555_00763</name>
</gene>
<reference evidence="1 2" key="1">
    <citation type="submission" date="2013-06" db="EMBL/GenBank/DDBJ databases">
        <authorList>
            <person name="Weinstock G."/>
            <person name="Sodergren E."/>
            <person name="Lobos E.A."/>
            <person name="Fulton L."/>
            <person name="Fulton R."/>
            <person name="Courtney L."/>
            <person name="Fronick C."/>
            <person name="O'Laughlin M."/>
            <person name="Godfrey J."/>
            <person name="Wilson R.M."/>
            <person name="Miner T."/>
            <person name="Farmer C."/>
            <person name="Delehaunty K."/>
            <person name="Cordes M."/>
            <person name="Minx P."/>
            <person name="Tomlinson C."/>
            <person name="Chen J."/>
            <person name="Wollam A."/>
            <person name="Pepin K.H."/>
            <person name="Bhonagiri V."/>
            <person name="Zhang X."/>
            <person name="Warren W."/>
            <person name="Mitreva M."/>
            <person name="Mardis E.R."/>
            <person name="Wilson R.K."/>
        </authorList>
    </citation>
    <scope>NUCLEOTIDE SEQUENCE [LARGE SCALE GENOMIC DNA]</scope>
    <source>
        <strain evidence="1 2">F0570</strain>
    </source>
</reference>
<dbReference type="InterPro" id="IPR012456">
    <property type="entry name" value="DUF1661"/>
</dbReference>
<dbReference type="AlphaFoldDB" id="A0A0E2LRJ9"/>